<evidence type="ECO:0000259" key="1">
    <source>
        <dbReference type="PROSITE" id="PS51819"/>
    </source>
</evidence>
<feature type="domain" description="VOC" evidence="1">
    <location>
        <begin position="5"/>
        <end position="130"/>
    </location>
</feature>
<dbReference type="InterPro" id="IPR029068">
    <property type="entry name" value="Glyas_Bleomycin-R_OHBP_Dase"/>
</dbReference>
<gene>
    <name evidence="2" type="ORF">H7849_09140</name>
</gene>
<dbReference type="InterPro" id="IPR004360">
    <property type="entry name" value="Glyas_Fos-R_dOase_dom"/>
</dbReference>
<dbReference type="InterPro" id="IPR037523">
    <property type="entry name" value="VOC_core"/>
</dbReference>
<name>A0A7G8BNC4_9BACT</name>
<dbReference type="Pfam" id="PF00903">
    <property type="entry name" value="Glyoxalase"/>
    <property type="match status" value="1"/>
</dbReference>
<evidence type="ECO:0000313" key="2">
    <source>
        <dbReference type="EMBL" id="QNI34044.1"/>
    </source>
</evidence>
<evidence type="ECO:0000313" key="3">
    <source>
        <dbReference type="Proteomes" id="UP000515312"/>
    </source>
</evidence>
<dbReference type="PROSITE" id="PS51819">
    <property type="entry name" value="VOC"/>
    <property type="match status" value="1"/>
</dbReference>
<reference evidence="2 3" key="1">
    <citation type="submission" date="2020-08" db="EMBL/GenBank/DDBJ databases">
        <title>Edaphobacter telluris sp. nov. and Acidobacterium dinghuensis sp. nov., two acidobacteria isolated from forest soil.</title>
        <authorList>
            <person name="Fu J."/>
            <person name="Qiu L."/>
        </authorList>
    </citation>
    <scope>NUCLEOTIDE SEQUENCE [LARGE SCALE GENOMIC DNA]</scope>
    <source>
        <strain evidence="2">4Y35</strain>
    </source>
</reference>
<organism evidence="2 3">
    <name type="scientific">Alloacidobacterium dinghuense</name>
    <dbReference type="NCBI Taxonomy" id="2763107"/>
    <lineage>
        <taxon>Bacteria</taxon>
        <taxon>Pseudomonadati</taxon>
        <taxon>Acidobacteriota</taxon>
        <taxon>Terriglobia</taxon>
        <taxon>Terriglobales</taxon>
        <taxon>Acidobacteriaceae</taxon>
        <taxon>Alloacidobacterium</taxon>
    </lineage>
</organism>
<dbReference type="Gene3D" id="3.10.180.10">
    <property type="entry name" value="2,3-Dihydroxybiphenyl 1,2-Dioxygenase, domain 1"/>
    <property type="match status" value="1"/>
</dbReference>
<protein>
    <submittedName>
        <fullName evidence="2">VOC family protein</fullName>
    </submittedName>
</protein>
<dbReference type="EMBL" id="CP060394">
    <property type="protein sequence ID" value="QNI34044.1"/>
    <property type="molecule type" value="Genomic_DNA"/>
</dbReference>
<dbReference type="Proteomes" id="UP000515312">
    <property type="component" value="Chromosome"/>
</dbReference>
<proteinExistence type="predicted"/>
<dbReference type="SUPFAM" id="SSF54593">
    <property type="entry name" value="Glyoxalase/Bleomycin resistance protein/Dihydroxybiphenyl dioxygenase"/>
    <property type="match status" value="1"/>
</dbReference>
<dbReference type="RefSeq" id="WP_186745886.1">
    <property type="nucleotide sequence ID" value="NZ_CP060394.1"/>
</dbReference>
<dbReference type="KEGG" id="adin:H7849_09140"/>
<accession>A0A7G8BNC4</accession>
<sequence length="132" mass="14661">MAIDVRGMTPLIQVYDMPTSLAFYCDVLGFEVHNSSAPVPNCGWAWLKLDGVDLMLNTAYDDDDRPPAPDPRRIGAHDLCLYFGCPDVDAAYEYLLSRGVKARPPKVAPYGMKQLYLNDPDGFGICFQWPAA</sequence>
<keyword evidence="3" id="KW-1185">Reference proteome</keyword>
<dbReference type="AlphaFoldDB" id="A0A7G8BNC4"/>